<sequence length="243" mass="27769">MSGNFNFIILITFIHFHPSVFYCLQLRQLGVYTCIFNPPLEFRGFPNLEDIFLKNVHFGGDLGRTVIDLPQLKRLTLEGCVNVNNLNIKAVKLWNFCVTTCPDAMLLPLIDGEQLKVVHIRLLKPIEDVQWVERFNFDTMLSNLSNIVSFAIDGYFRYDANIEDCLNQTLFMLRTVEITSLEGSKPELLFIKLLLDHSPRLENMIIGPTATADAQKMLNIAKDVMLLTRASTKAKIVYMDPQP</sequence>
<name>A0ACB9K3E3_9ASTR</name>
<keyword evidence="2" id="KW-1185">Reference proteome</keyword>
<proteinExistence type="predicted"/>
<protein>
    <submittedName>
        <fullName evidence="1">Uncharacterized protein</fullName>
    </submittedName>
</protein>
<reference evidence="2" key="1">
    <citation type="journal article" date="2022" name="Mol. Ecol. Resour.">
        <title>The genomes of chicory, endive, great burdock and yacon provide insights into Asteraceae palaeo-polyploidization history and plant inulin production.</title>
        <authorList>
            <person name="Fan W."/>
            <person name="Wang S."/>
            <person name="Wang H."/>
            <person name="Wang A."/>
            <person name="Jiang F."/>
            <person name="Liu H."/>
            <person name="Zhao H."/>
            <person name="Xu D."/>
            <person name="Zhang Y."/>
        </authorList>
    </citation>
    <scope>NUCLEOTIDE SEQUENCE [LARGE SCALE GENOMIC DNA]</scope>
    <source>
        <strain evidence="2">cv. Yunnan</strain>
    </source>
</reference>
<gene>
    <name evidence="1" type="ORF">L1987_00854</name>
</gene>
<evidence type="ECO:0000313" key="2">
    <source>
        <dbReference type="Proteomes" id="UP001056120"/>
    </source>
</evidence>
<comment type="caution">
    <text evidence="1">The sequence shown here is derived from an EMBL/GenBank/DDBJ whole genome shotgun (WGS) entry which is preliminary data.</text>
</comment>
<dbReference type="Proteomes" id="UP001056120">
    <property type="component" value="Linkage Group LG01"/>
</dbReference>
<reference evidence="1 2" key="2">
    <citation type="journal article" date="2022" name="Mol. Ecol. Resour.">
        <title>The genomes of chicory, endive, great burdock and yacon provide insights into Asteraceae paleo-polyploidization history and plant inulin production.</title>
        <authorList>
            <person name="Fan W."/>
            <person name="Wang S."/>
            <person name="Wang H."/>
            <person name="Wang A."/>
            <person name="Jiang F."/>
            <person name="Liu H."/>
            <person name="Zhao H."/>
            <person name="Xu D."/>
            <person name="Zhang Y."/>
        </authorList>
    </citation>
    <scope>NUCLEOTIDE SEQUENCE [LARGE SCALE GENOMIC DNA]</scope>
    <source>
        <strain evidence="2">cv. Yunnan</strain>
        <tissue evidence="1">Leaves</tissue>
    </source>
</reference>
<organism evidence="1 2">
    <name type="scientific">Smallanthus sonchifolius</name>
    <dbReference type="NCBI Taxonomy" id="185202"/>
    <lineage>
        <taxon>Eukaryota</taxon>
        <taxon>Viridiplantae</taxon>
        <taxon>Streptophyta</taxon>
        <taxon>Embryophyta</taxon>
        <taxon>Tracheophyta</taxon>
        <taxon>Spermatophyta</taxon>
        <taxon>Magnoliopsida</taxon>
        <taxon>eudicotyledons</taxon>
        <taxon>Gunneridae</taxon>
        <taxon>Pentapetalae</taxon>
        <taxon>asterids</taxon>
        <taxon>campanulids</taxon>
        <taxon>Asterales</taxon>
        <taxon>Asteraceae</taxon>
        <taxon>Asteroideae</taxon>
        <taxon>Heliantheae alliance</taxon>
        <taxon>Millerieae</taxon>
        <taxon>Smallanthus</taxon>
    </lineage>
</organism>
<accession>A0ACB9K3E3</accession>
<dbReference type="EMBL" id="CM042018">
    <property type="protein sequence ID" value="KAI3826798.1"/>
    <property type="molecule type" value="Genomic_DNA"/>
</dbReference>
<evidence type="ECO:0000313" key="1">
    <source>
        <dbReference type="EMBL" id="KAI3826798.1"/>
    </source>
</evidence>